<proteinExistence type="predicted"/>
<accession>A0AA37QAB0</accession>
<organism evidence="2 3">
    <name type="scientific">Roseisolibacter agri</name>
    <dbReference type="NCBI Taxonomy" id="2014610"/>
    <lineage>
        <taxon>Bacteria</taxon>
        <taxon>Pseudomonadati</taxon>
        <taxon>Gemmatimonadota</taxon>
        <taxon>Gemmatimonadia</taxon>
        <taxon>Gemmatimonadales</taxon>
        <taxon>Gemmatimonadaceae</taxon>
        <taxon>Roseisolibacter</taxon>
    </lineage>
</organism>
<gene>
    <name evidence="2" type="ORF">rosag_25090</name>
</gene>
<dbReference type="EMBL" id="BRXS01000004">
    <property type="protein sequence ID" value="GLC25996.1"/>
    <property type="molecule type" value="Genomic_DNA"/>
</dbReference>
<evidence type="ECO:0000313" key="3">
    <source>
        <dbReference type="Proteomes" id="UP001161325"/>
    </source>
</evidence>
<sequence>MAQRRTSDEAAEEWDGRRAADRDRGKEYAIPRRDDGPRGRDGR</sequence>
<reference evidence="2" key="1">
    <citation type="submission" date="2022-08" db="EMBL/GenBank/DDBJ databases">
        <title>Draft genome sequencing of Roseisolibacter agri AW1220.</title>
        <authorList>
            <person name="Tobiishi Y."/>
            <person name="Tonouchi A."/>
        </authorList>
    </citation>
    <scope>NUCLEOTIDE SEQUENCE</scope>
    <source>
        <strain evidence="2">AW1220</strain>
    </source>
</reference>
<dbReference type="Proteomes" id="UP001161325">
    <property type="component" value="Unassembled WGS sequence"/>
</dbReference>
<name>A0AA37QAB0_9BACT</name>
<protein>
    <submittedName>
        <fullName evidence="2">Uncharacterized protein</fullName>
    </submittedName>
</protein>
<dbReference type="AlphaFoldDB" id="A0AA37QAB0"/>
<evidence type="ECO:0000313" key="2">
    <source>
        <dbReference type="EMBL" id="GLC25996.1"/>
    </source>
</evidence>
<feature type="region of interest" description="Disordered" evidence="1">
    <location>
        <begin position="1"/>
        <end position="43"/>
    </location>
</feature>
<comment type="caution">
    <text evidence="2">The sequence shown here is derived from an EMBL/GenBank/DDBJ whole genome shotgun (WGS) entry which is preliminary data.</text>
</comment>
<keyword evidence="3" id="KW-1185">Reference proteome</keyword>
<evidence type="ECO:0000256" key="1">
    <source>
        <dbReference type="SAM" id="MobiDB-lite"/>
    </source>
</evidence>